<organism evidence="1 2">
    <name type="scientific">Mycena metata</name>
    <dbReference type="NCBI Taxonomy" id="1033252"/>
    <lineage>
        <taxon>Eukaryota</taxon>
        <taxon>Fungi</taxon>
        <taxon>Dikarya</taxon>
        <taxon>Basidiomycota</taxon>
        <taxon>Agaricomycotina</taxon>
        <taxon>Agaricomycetes</taxon>
        <taxon>Agaricomycetidae</taxon>
        <taxon>Agaricales</taxon>
        <taxon>Marasmiineae</taxon>
        <taxon>Mycenaceae</taxon>
        <taxon>Mycena</taxon>
    </lineage>
</organism>
<evidence type="ECO:0000313" key="1">
    <source>
        <dbReference type="EMBL" id="KAJ7728091.1"/>
    </source>
</evidence>
<dbReference type="EMBL" id="JARKIB010000175">
    <property type="protein sequence ID" value="KAJ7728091.1"/>
    <property type="molecule type" value="Genomic_DNA"/>
</dbReference>
<accession>A0AAD7HV76</accession>
<protein>
    <recommendedName>
        <fullName evidence="3">F-box domain-containing protein</fullName>
    </recommendedName>
</protein>
<keyword evidence="2" id="KW-1185">Reference proteome</keyword>
<sequence>TNLPPSDSEIRQILLLIREADEKVVHLNAEVSRAAAALNSLTERRDTRRKDAAAFRAIISPIRRIPTEILAQIFLASLADDAVASDNIASDSYTGQTVLLPPILFGHVSSGWRAVAAATPRLWSDIRLQIEKP</sequence>
<evidence type="ECO:0000313" key="2">
    <source>
        <dbReference type="Proteomes" id="UP001215598"/>
    </source>
</evidence>
<evidence type="ECO:0008006" key="3">
    <source>
        <dbReference type="Google" id="ProtNLM"/>
    </source>
</evidence>
<reference evidence="1" key="1">
    <citation type="submission" date="2023-03" db="EMBL/GenBank/DDBJ databases">
        <title>Massive genome expansion in bonnet fungi (Mycena s.s.) driven by repeated elements and novel gene families across ecological guilds.</title>
        <authorList>
            <consortium name="Lawrence Berkeley National Laboratory"/>
            <person name="Harder C.B."/>
            <person name="Miyauchi S."/>
            <person name="Viragh M."/>
            <person name="Kuo A."/>
            <person name="Thoen E."/>
            <person name="Andreopoulos B."/>
            <person name="Lu D."/>
            <person name="Skrede I."/>
            <person name="Drula E."/>
            <person name="Henrissat B."/>
            <person name="Morin E."/>
            <person name="Kohler A."/>
            <person name="Barry K."/>
            <person name="LaButti K."/>
            <person name="Morin E."/>
            <person name="Salamov A."/>
            <person name="Lipzen A."/>
            <person name="Mereny Z."/>
            <person name="Hegedus B."/>
            <person name="Baldrian P."/>
            <person name="Stursova M."/>
            <person name="Weitz H."/>
            <person name="Taylor A."/>
            <person name="Grigoriev I.V."/>
            <person name="Nagy L.G."/>
            <person name="Martin F."/>
            <person name="Kauserud H."/>
        </authorList>
    </citation>
    <scope>NUCLEOTIDE SEQUENCE</scope>
    <source>
        <strain evidence="1">CBHHK182m</strain>
    </source>
</reference>
<name>A0AAD7HV76_9AGAR</name>
<gene>
    <name evidence="1" type="ORF">B0H16DRAFT_1264456</name>
</gene>
<feature type="non-terminal residue" evidence="1">
    <location>
        <position position="133"/>
    </location>
</feature>
<dbReference type="Proteomes" id="UP001215598">
    <property type="component" value="Unassembled WGS sequence"/>
</dbReference>
<dbReference type="AlphaFoldDB" id="A0AAD7HV76"/>
<comment type="caution">
    <text evidence="1">The sequence shown here is derived from an EMBL/GenBank/DDBJ whole genome shotgun (WGS) entry which is preliminary data.</text>
</comment>
<feature type="non-terminal residue" evidence="1">
    <location>
        <position position="1"/>
    </location>
</feature>
<proteinExistence type="predicted"/>